<dbReference type="InterPro" id="IPR002934">
    <property type="entry name" value="Polymerase_NTP_transf_dom"/>
</dbReference>
<dbReference type="CDD" id="cd05403">
    <property type="entry name" value="NT_KNTase_like"/>
    <property type="match status" value="1"/>
</dbReference>
<evidence type="ECO:0000313" key="2">
    <source>
        <dbReference type="EMBL" id="MBC8431812.1"/>
    </source>
</evidence>
<reference evidence="2 3" key="1">
    <citation type="submission" date="2020-08" db="EMBL/GenBank/DDBJ databases">
        <title>Bridging the membrane lipid divide: bacteria of the FCB group superphylum have the potential to synthesize archaeal ether lipids.</title>
        <authorList>
            <person name="Villanueva L."/>
            <person name="Von Meijenfeldt F.A.B."/>
            <person name="Westbye A.B."/>
            <person name="Yadav S."/>
            <person name="Hopmans E.C."/>
            <person name="Dutilh B.E."/>
            <person name="Sinninghe Damste J.S."/>
        </authorList>
    </citation>
    <scope>NUCLEOTIDE SEQUENCE [LARGE SCALE GENOMIC DNA]</scope>
    <source>
        <strain evidence="2">NIOZ-UU17</strain>
    </source>
</reference>
<dbReference type="PANTHER" id="PTHR37030:SF1">
    <property type="entry name" value="NUCLEOTIDYLTRANSFERASE"/>
    <property type="match status" value="1"/>
</dbReference>
<proteinExistence type="predicted"/>
<dbReference type="GO" id="GO:0016779">
    <property type="term" value="F:nucleotidyltransferase activity"/>
    <property type="evidence" value="ECO:0007669"/>
    <property type="project" value="InterPro"/>
</dbReference>
<evidence type="ECO:0000259" key="1">
    <source>
        <dbReference type="Pfam" id="PF01909"/>
    </source>
</evidence>
<dbReference type="EMBL" id="JACNIG010000180">
    <property type="protein sequence ID" value="MBC8431812.1"/>
    <property type="molecule type" value="Genomic_DNA"/>
</dbReference>
<organism evidence="2 3">
    <name type="scientific">Candidatus Desulfatibia vada</name>
    <dbReference type="NCBI Taxonomy" id="2841696"/>
    <lineage>
        <taxon>Bacteria</taxon>
        <taxon>Pseudomonadati</taxon>
        <taxon>Thermodesulfobacteriota</taxon>
        <taxon>Desulfobacteria</taxon>
        <taxon>Desulfobacterales</taxon>
        <taxon>Desulfobacterales incertae sedis</taxon>
        <taxon>Candidatus Desulfatibia</taxon>
    </lineage>
</organism>
<dbReference type="InterPro" id="IPR043519">
    <property type="entry name" value="NT_sf"/>
</dbReference>
<evidence type="ECO:0000313" key="3">
    <source>
        <dbReference type="Proteomes" id="UP000605201"/>
    </source>
</evidence>
<dbReference type="Pfam" id="PF01909">
    <property type="entry name" value="NTP_transf_2"/>
    <property type="match status" value="1"/>
</dbReference>
<dbReference type="Proteomes" id="UP000605201">
    <property type="component" value="Unassembled WGS sequence"/>
</dbReference>
<dbReference type="PANTHER" id="PTHR37030">
    <property type="entry name" value="NUCLEOTIDYLTRANSFERASE"/>
    <property type="match status" value="1"/>
</dbReference>
<sequence length="111" mass="12422">MKESDTTNNPILDELIRRILQVVQPKRLILFGSAARGEMNPESDLDVLVVMPDGIHRRRTAQTIYRSLTGLGVAKDIIVVTETDVKEHGENTSLVLYPALREGKELYYATG</sequence>
<feature type="domain" description="Polymerase nucleotidyl transferase" evidence="1">
    <location>
        <begin position="14"/>
        <end position="82"/>
    </location>
</feature>
<accession>A0A8J6TRD4</accession>
<dbReference type="AlphaFoldDB" id="A0A8J6TRD4"/>
<gene>
    <name evidence="2" type="ORF">H8D96_07810</name>
</gene>
<dbReference type="SUPFAM" id="SSF81301">
    <property type="entry name" value="Nucleotidyltransferase"/>
    <property type="match status" value="1"/>
</dbReference>
<comment type="caution">
    <text evidence="2">The sequence shown here is derived from an EMBL/GenBank/DDBJ whole genome shotgun (WGS) entry which is preliminary data.</text>
</comment>
<name>A0A8J6TRD4_9BACT</name>
<protein>
    <submittedName>
        <fullName evidence="2">Nucleotidyltransferase domain-containing protein</fullName>
    </submittedName>
</protein>
<dbReference type="Gene3D" id="3.30.460.10">
    <property type="entry name" value="Beta Polymerase, domain 2"/>
    <property type="match status" value="1"/>
</dbReference>